<gene>
    <name evidence="1" type="ORF">CCUS01_08166</name>
</gene>
<protein>
    <submittedName>
        <fullName evidence="1">Uncharacterized protein</fullName>
    </submittedName>
</protein>
<reference evidence="1" key="1">
    <citation type="submission" date="2016-11" db="EMBL/GenBank/DDBJ databases">
        <title>The genome sequence of Colletotrichum cuscutae.</title>
        <authorList>
            <person name="Baroncelli R."/>
        </authorList>
    </citation>
    <scope>NUCLEOTIDE SEQUENCE</scope>
    <source>
        <strain evidence="1">IMI 304802</strain>
    </source>
</reference>
<evidence type="ECO:0000313" key="2">
    <source>
        <dbReference type="Proteomes" id="UP001239213"/>
    </source>
</evidence>
<name>A0AAI9UUN6_9PEZI</name>
<proteinExistence type="predicted"/>
<dbReference type="AlphaFoldDB" id="A0AAI9UUN6"/>
<dbReference type="EMBL" id="MPDP01000266">
    <property type="protein sequence ID" value="KAK1463753.1"/>
    <property type="molecule type" value="Genomic_DNA"/>
</dbReference>
<accession>A0AAI9UUN6</accession>
<organism evidence="1 2">
    <name type="scientific">Colletotrichum cuscutae</name>
    <dbReference type="NCBI Taxonomy" id="1209917"/>
    <lineage>
        <taxon>Eukaryota</taxon>
        <taxon>Fungi</taxon>
        <taxon>Dikarya</taxon>
        <taxon>Ascomycota</taxon>
        <taxon>Pezizomycotina</taxon>
        <taxon>Sordariomycetes</taxon>
        <taxon>Hypocreomycetidae</taxon>
        <taxon>Glomerellales</taxon>
        <taxon>Glomerellaceae</taxon>
        <taxon>Colletotrichum</taxon>
        <taxon>Colletotrichum acutatum species complex</taxon>
    </lineage>
</organism>
<sequence>MSLSIQRARLRVRPELWTCSAYLQLCVGQVGFCLFIRPGHCPGGL</sequence>
<keyword evidence="2" id="KW-1185">Reference proteome</keyword>
<evidence type="ECO:0000313" key="1">
    <source>
        <dbReference type="EMBL" id="KAK1463753.1"/>
    </source>
</evidence>
<comment type="caution">
    <text evidence="1">The sequence shown here is derived from an EMBL/GenBank/DDBJ whole genome shotgun (WGS) entry which is preliminary data.</text>
</comment>
<dbReference type="Proteomes" id="UP001239213">
    <property type="component" value="Unassembled WGS sequence"/>
</dbReference>